<evidence type="ECO:0000256" key="2">
    <source>
        <dbReference type="ARBA" id="ARBA00023015"/>
    </source>
</evidence>
<dbReference type="Pfam" id="PF08281">
    <property type="entry name" value="Sigma70_r4_2"/>
    <property type="match status" value="1"/>
</dbReference>
<dbReference type="NCBIfam" id="TIGR02937">
    <property type="entry name" value="sigma70-ECF"/>
    <property type="match status" value="1"/>
</dbReference>
<dbReference type="GO" id="GO:0003677">
    <property type="term" value="F:DNA binding"/>
    <property type="evidence" value="ECO:0007669"/>
    <property type="project" value="InterPro"/>
</dbReference>
<name>A0A0F5FYI8_9HYPH</name>
<dbReference type="InterPro" id="IPR013325">
    <property type="entry name" value="RNA_pol_sigma_r2"/>
</dbReference>
<dbReference type="EMBL" id="JZEX01000043">
    <property type="protein sequence ID" value="KKB13247.1"/>
    <property type="molecule type" value="Genomic_DNA"/>
</dbReference>
<dbReference type="Proteomes" id="UP000033632">
    <property type="component" value="Unassembled WGS sequence"/>
</dbReference>
<dbReference type="InterPro" id="IPR013324">
    <property type="entry name" value="RNA_pol_sigma_r3/r4-like"/>
</dbReference>
<dbReference type="Pfam" id="PF22029">
    <property type="entry name" value="PhyR_sigma2"/>
    <property type="match status" value="1"/>
</dbReference>
<dbReference type="STRING" id="443610.VE25_02905"/>
<dbReference type="PANTHER" id="PTHR43133">
    <property type="entry name" value="RNA POLYMERASE ECF-TYPE SIGMA FACTO"/>
    <property type="match status" value="1"/>
</dbReference>
<evidence type="ECO:0000256" key="4">
    <source>
        <dbReference type="ARBA" id="ARBA00023163"/>
    </source>
</evidence>
<dbReference type="Gene3D" id="1.10.10.10">
    <property type="entry name" value="Winged helix-like DNA-binding domain superfamily/Winged helix DNA-binding domain"/>
    <property type="match status" value="1"/>
</dbReference>
<keyword evidence="8" id="KW-1185">Reference proteome</keyword>
<accession>A0A0F5FYI8</accession>
<protein>
    <submittedName>
        <fullName evidence="7">RNA polymerase sigma70 factor</fullName>
    </submittedName>
</protein>
<evidence type="ECO:0000259" key="6">
    <source>
        <dbReference type="Pfam" id="PF22029"/>
    </source>
</evidence>
<dbReference type="InterPro" id="IPR014284">
    <property type="entry name" value="RNA_pol_sigma-70_dom"/>
</dbReference>
<keyword evidence="4" id="KW-0804">Transcription</keyword>
<comment type="caution">
    <text evidence="7">The sequence shown here is derived from an EMBL/GenBank/DDBJ whole genome shotgun (WGS) entry which is preliminary data.</text>
</comment>
<proteinExistence type="inferred from homology"/>
<sequence>MTTAIGPRLIELLPRLRRYAIALCRVADVADELVQTACERALAHPGSLAGDVPLDAWMFRVLRNAWYDRLRRQRTRGEELEVSERADLVAVEGEQVPERRLLLADAMAAIDRLPGDQRELMLLVCVEDFSYRQAAEMLDLPIGTVMSRLARARKRVAEEVGVDRGRLL</sequence>
<dbReference type="InterPro" id="IPR013249">
    <property type="entry name" value="RNA_pol_sigma70_r4_t2"/>
</dbReference>
<comment type="similarity">
    <text evidence="1">Belongs to the sigma-70 factor family. ECF subfamily.</text>
</comment>
<keyword evidence="3" id="KW-0731">Sigma factor</keyword>
<keyword evidence="2" id="KW-0805">Transcription regulation</keyword>
<dbReference type="GO" id="GO:0006352">
    <property type="term" value="P:DNA-templated transcription initiation"/>
    <property type="evidence" value="ECO:0007669"/>
    <property type="project" value="InterPro"/>
</dbReference>
<evidence type="ECO:0000256" key="3">
    <source>
        <dbReference type="ARBA" id="ARBA00023082"/>
    </source>
</evidence>
<dbReference type="GO" id="GO:0016987">
    <property type="term" value="F:sigma factor activity"/>
    <property type="evidence" value="ECO:0007669"/>
    <property type="project" value="UniProtKB-KW"/>
</dbReference>
<dbReference type="SUPFAM" id="SSF88659">
    <property type="entry name" value="Sigma3 and sigma4 domains of RNA polymerase sigma factors"/>
    <property type="match status" value="1"/>
</dbReference>
<organism evidence="7 8">
    <name type="scientific">Devosia geojensis</name>
    <dbReference type="NCBI Taxonomy" id="443610"/>
    <lineage>
        <taxon>Bacteria</taxon>
        <taxon>Pseudomonadati</taxon>
        <taxon>Pseudomonadota</taxon>
        <taxon>Alphaproteobacteria</taxon>
        <taxon>Hyphomicrobiales</taxon>
        <taxon>Devosiaceae</taxon>
        <taxon>Devosia</taxon>
    </lineage>
</organism>
<dbReference type="InterPro" id="IPR036388">
    <property type="entry name" value="WH-like_DNA-bd_sf"/>
</dbReference>
<evidence type="ECO:0000313" key="7">
    <source>
        <dbReference type="EMBL" id="KKB13247.1"/>
    </source>
</evidence>
<dbReference type="AlphaFoldDB" id="A0A0F5FYI8"/>
<reference evidence="7 8" key="1">
    <citation type="submission" date="2015-03" db="EMBL/GenBank/DDBJ databases">
        <authorList>
            <person name="Hassan Y.I."/>
            <person name="Lepp D."/>
            <person name="Li X.-Z."/>
            <person name="Zhou T."/>
        </authorList>
    </citation>
    <scope>NUCLEOTIDE SEQUENCE [LARGE SCALE GENOMIC DNA]</scope>
    <source>
        <strain evidence="7 8">BD-c194</strain>
    </source>
</reference>
<feature type="domain" description="PhyR sigma2" evidence="6">
    <location>
        <begin position="11"/>
        <end position="62"/>
    </location>
</feature>
<dbReference type="InterPro" id="IPR039425">
    <property type="entry name" value="RNA_pol_sigma-70-like"/>
</dbReference>
<dbReference type="CDD" id="cd06171">
    <property type="entry name" value="Sigma70_r4"/>
    <property type="match status" value="1"/>
</dbReference>
<dbReference type="Gene3D" id="1.10.1740.10">
    <property type="match status" value="1"/>
</dbReference>
<dbReference type="RefSeq" id="WP_046107091.1">
    <property type="nucleotide sequence ID" value="NZ_JZEX01000043.1"/>
</dbReference>
<evidence type="ECO:0000313" key="8">
    <source>
        <dbReference type="Proteomes" id="UP000033632"/>
    </source>
</evidence>
<dbReference type="PANTHER" id="PTHR43133:SF25">
    <property type="entry name" value="RNA POLYMERASE SIGMA FACTOR RFAY-RELATED"/>
    <property type="match status" value="1"/>
</dbReference>
<dbReference type="OrthoDB" id="9784272at2"/>
<dbReference type="SUPFAM" id="SSF88946">
    <property type="entry name" value="Sigma2 domain of RNA polymerase sigma factors"/>
    <property type="match status" value="1"/>
</dbReference>
<dbReference type="InterPro" id="IPR053866">
    <property type="entry name" value="PhyR_sigma2"/>
</dbReference>
<dbReference type="PATRIC" id="fig|443610.3.peg.3059"/>
<evidence type="ECO:0000259" key="5">
    <source>
        <dbReference type="Pfam" id="PF08281"/>
    </source>
</evidence>
<gene>
    <name evidence="7" type="ORF">VE25_02905</name>
</gene>
<feature type="domain" description="RNA polymerase sigma factor 70 region 4 type 2" evidence="5">
    <location>
        <begin position="106"/>
        <end position="155"/>
    </location>
</feature>
<evidence type="ECO:0000256" key="1">
    <source>
        <dbReference type="ARBA" id="ARBA00010641"/>
    </source>
</evidence>